<evidence type="ECO:0000259" key="4">
    <source>
        <dbReference type="SMART" id="SM00922"/>
    </source>
</evidence>
<sequence>MTSTIEHIEVAVFTTVAKTAVDAHGHRHPSPAHEVCEALLTITDTDGASGRVLVQPDHLRPTVLDKYIRPALLGQDPLDRERLWTSLARKQRGAHGGLTDRALGFVDLALWDLAGHRLGLPVWKLLGGARDAVPAYASTMCGDETPGGLATPADFAAFAVHLVERGYRAIKLHTWMPPVAGAPSVALDIAACTAVREAVGPGVELMLDANHWYSRTEALKLGRALQELDYYWFEEPMEEASISSYRWLAEQLDIPVIGPETSWGKNFTRAEWVTAGACDILRTGTTDVGGITAAVRTLHLAEAFNIDCEVHGNGSGNLSLLGATTNGRWYERGLLHPHFDFDEVPPHLNSIVDAIDDEGIVRLPQRPGLGDDFDLDYIKASTINRN</sequence>
<dbReference type="OrthoDB" id="9796450at2"/>
<reference evidence="5 6" key="1">
    <citation type="submission" date="2019-06" db="EMBL/GenBank/DDBJ databases">
        <title>Sequencing the genomes of 1000 actinobacteria strains.</title>
        <authorList>
            <person name="Klenk H.-P."/>
        </authorList>
    </citation>
    <scope>NUCLEOTIDE SEQUENCE [LARGE SCALE GENOMIC DNA]</scope>
    <source>
        <strain evidence="5 6">DSM 41649</strain>
    </source>
</reference>
<keyword evidence="2" id="KW-0479">Metal-binding</keyword>
<dbReference type="GO" id="GO:0000287">
    <property type="term" value="F:magnesium ion binding"/>
    <property type="evidence" value="ECO:0007669"/>
    <property type="project" value="TreeGrafter"/>
</dbReference>
<dbReference type="RefSeq" id="WP_145788150.1">
    <property type="nucleotide sequence ID" value="NZ_BAAABR010000085.1"/>
</dbReference>
<dbReference type="Pfam" id="PF13378">
    <property type="entry name" value="MR_MLE_C"/>
    <property type="match status" value="1"/>
</dbReference>
<dbReference type="SUPFAM" id="SSF54826">
    <property type="entry name" value="Enolase N-terminal domain-like"/>
    <property type="match status" value="1"/>
</dbReference>
<evidence type="ECO:0000256" key="3">
    <source>
        <dbReference type="ARBA" id="ARBA00022842"/>
    </source>
</evidence>
<dbReference type="PANTHER" id="PTHR13794:SF58">
    <property type="entry name" value="MITOCHONDRIAL ENOLASE SUPERFAMILY MEMBER 1"/>
    <property type="match status" value="1"/>
</dbReference>
<feature type="domain" description="Mandelate racemase/muconate lactonizing enzyme C-terminal" evidence="4">
    <location>
        <begin position="152"/>
        <end position="255"/>
    </location>
</feature>
<dbReference type="InterPro" id="IPR013341">
    <property type="entry name" value="Mandelate_racemase_N_dom"/>
</dbReference>
<dbReference type="InterPro" id="IPR036849">
    <property type="entry name" value="Enolase-like_C_sf"/>
</dbReference>
<dbReference type="GO" id="GO:0016052">
    <property type="term" value="P:carbohydrate catabolic process"/>
    <property type="evidence" value="ECO:0007669"/>
    <property type="project" value="TreeGrafter"/>
</dbReference>
<name>A0A561EKM6_9ACTN</name>
<dbReference type="SMART" id="SM00922">
    <property type="entry name" value="MR_MLE"/>
    <property type="match status" value="1"/>
</dbReference>
<dbReference type="AlphaFoldDB" id="A0A561EKM6"/>
<dbReference type="Proteomes" id="UP000318416">
    <property type="component" value="Unassembled WGS sequence"/>
</dbReference>
<comment type="caution">
    <text evidence="5">The sequence shown here is derived from an EMBL/GenBank/DDBJ whole genome shotgun (WGS) entry which is preliminary data.</text>
</comment>
<dbReference type="InterPro" id="IPR046945">
    <property type="entry name" value="RHMD-like"/>
</dbReference>
<accession>A0A561EKM6</accession>
<dbReference type="Gene3D" id="3.20.20.120">
    <property type="entry name" value="Enolase-like C-terminal domain"/>
    <property type="match status" value="1"/>
</dbReference>
<dbReference type="InterPro" id="IPR029065">
    <property type="entry name" value="Enolase_C-like"/>
</dbReference>
<dbReference type="Gene3D" id="3.30.390.10">
    <property type="entry name" value="Enolase-like, N-terminal domain"/>
    <property type="match status" value="1"/>
</dbReference>
<comment type="cofactor">
    <cofactor evidence="1">
        <name>Mg(2+)</name>
        <dbReference type="ChEBI" id="CHEBI:18420"/>
    </cofactor>
</comment>
<evidence type="ECO:0000313" key="5">
    <source>
        <dbReference type="EMBL" id="TWE16187.1"/>
    </source>
</evidence>
<dbReference type="SFLD" id="SFLDS00001">
    <property type="entry name" value="Enolase"/>
    <property type="match status" value="1"/>
</dbReference>
<dbReference type="EMBL" id="VIVR01000001">
    <property type="protein sequence ID" value="TWE16187.1"/>
    <property type="molecule type" value="Genomic_DNA"/>
</dbReference>
<evidence type="ECO:0000256" key="1">
    <source>
        <dbReference type="ARBA" id="ARBA00001946"/>
    </source>
</evidence>
<organism evidence="5 6">
    <name type="scientific">Kitasatospora atroaurantiaca</name>
    <dbReference type="NCBI Taxonomy" id="285545"/>
    <lineage>
        <taxon>Bacteria</taxon>
        <taxon>Bacillati</taxon>
        <taxon>Actinomycetota</taxon>
        <taxon>Actinomycetes</taxon>
        <taxon>Kitasatosporales</taxon>
        <taxon>Streptomycetaceae</taxon>
        <taxon>Kitasatospora</taxon>
    </lineage>
</organism>
<proteinExistence type="predicted"/>
<protein>
    <submittedName>
        <fullName evidence="5">L-alanine-DL-glutamate epimerase-like enolase superfamily enzyme</fullName>
    </submittedName>
</protein>
<gene>
    <name evidence="5" type="ORF">FB465_1154</name>
</gene>
<dbReference type="InterPro" id="IPR029017">
    <property type="entry name" value="Enolase-like_N"/>
</dbReference>
<dbReference type="SUPFAM" id="SSF51604">
    <property type="entry name" value="Enolase C-terminal domain-like"/>
    <property type="match status" value="1"/>
</dbReference>
<dbReference type="InterPro" id="IPR013342">
    <property type="entry name" value="Mandelate_racemase_C"/>
</dbReference>
<dbReference type="Pfam" id="PF02746">
    <property type="entry name" value="MR_MLE_N"/>
    <property type="match status" value="1"/>
</dbReference>
<dbReference type="PANTHER" id="PTHR13794">
    <property type="entry name" value="ENOLASE SUPERFAMILY, MANDELATE RACEMASE"/>
    <property type="match status" value="1"/>
</dbReference>
<keyword evidence="3" id="KW-0460">Magnesium</keyword>
<evidence type="ECO:0000313" key="6">
    <source>
        <dbReference type="Proteomes" id="UP000318416"/>
    </source>
</evidence>
<dbReference type="GO" id="GO:0016836">
    <property type="term" value="F:hydro-lyase activity"/>
    <property type="evidence" value="ECO:0007669"/>
    <property type="project" value="TreeGrafter"/>
</dbReference>
<keyword evidence="6" id="KW-1185">Reference proteome</keyword>
<evidence type="ECO:0000256" key="2">
    <source>
        <dbReference type="ARBA" id="ARBA00022723"/>
    </source>
</evidence>